<keyword evidence="2" id="KW-1185">Reference proteome</keyword>
<proteinExistence type="predicted"/>
<sequence>CWYQILDPNCNPCKDLKSPKYTEIHSLITTIDDIDARHLLTRLLELDSNRRPSWQWIRRAPFFRNTDWGAVKARINNPIPTFTPNSQAKRVEGYSAFANNPSLNDCIFRNPRPHEEGMGRLDVNYNCPPQLWRDEKH</sequence>
<evidence type="ECO:0000313" key="2">
    <source>
        <dbReference type="Proteomes" id="UP000790377"/>
    </source>
</evidence>
<dbReference type="EMBL" id="MU267679">
    <property type="protein sequence ID" value="KAH7911430.1"/>
    <property type="molecule type" value="Genomic_DNA"/>
</dbReference>
<comment type="caution">
    <text evidence="1">The sequence shown here is derived from an EMBL/GenBank/DDBJ whole genome shotgun (WGS) entry which is preliminary data.</text>
</comment>
<organism evidence="1 2">
    <name type="scientific">Hygrophoropsis aurantiaca</name>
    <dbReference type="NCBI Taxonomy" id="72124"/>
    <lineage>
        <taxon>Eukaryota</taxon>
        <taxon>Fungi</taxon>
        <taxon>Dikarya</taxon>
        <taxon>Basidiomycota</taxon>
        <taxon>Agaricomycotina</taxon>
        <taxon>Agaricomycetes</taxon>
        <taxon>Agaricomycetidae</taxon>
        <taxon>Boletales</taxon>
        <taxon>Coniophorineae</taxon>
        <taxon>Hygrophoropsidaceae</taxon>
        <taxon>Hygrophoropsis</taxon>
    </lineage>
</organism>
<feature type="non-terminal residue" evidence="1">
    <location>
        <position position="1"/>
    </location>
</feature>
<evidence type="ECO:0000313" key="1">
    <source>
        <dbReference type="EMBL" id="KAH7911430.1"/>
    </source>
</evidence>
<reference evidence="1" key="1">
    <citation type="journal article" date="2021" name="New Phytol.">
        <title>Evolutionary innovations through gain and loss of genes in the ectomycorrhizal Boletales.</title>
        <authorList>
            <person name="Wu G."/>
            <person name="Miyauchi S."/>
            <person name="Morin E."/>
            <person name="Kuo A."/>
            <person name="Drula E."/>
            <person name="Varga T."/>
            <person name="Kohler A."/>
            <person name="Feng B."/>
            <person name="Cao Y."/>
            <person name="Lipzen A."/>
            <person name="Daum C."/>
            <person name="Hundley H."/>
            <person name="Pangilinan J."/>
            <person name="Johnson J."/>
            <person name="Barry K."/>
            <person name="LaButti K."/>
            <person name="Ng V."/>
            <person name="Ahrendt S."/>
            <person name="Min B."/>
            <person name="Choi I.G."/>
            <person name="Park H."/>
            <person name="Plett J.M."/>
            <person name="Magnuson J."/>
            <person name="Spatafora J.W."/>
            <person name="Nagy L.G."/>
            <person name="Henrissat B."/>
            <person name="Grigoriev I.V."/>
            <person name="Yang Z.L."/>
            <person name="Xu J."/>
            <person name="Martin F.M."/>
        </authorList>
    </citation>
    <scope>NUCLEOTIDE SEQUENCE</scope>
    <source>
        <strain evidence="1">ATCC 28755</strain>
    </source>
</reference>
<dbReference type="Proteomes" id="UP000790377">
    <property type="component" value="Unassembled WGS sequence"/>
</dbReference>
<protein>
    <submittedName>
        <fullName evidence="1">Uncharacterized protein</fullName>
    </submittedName>
</protein>
<name>A0ACB8ADF1_9AGAM</name>
<gene>
    <name evidence="1" type="ORF">BJ138DRAFT_1101096</name>
</gene>
<accession>A0ACB8ADF1</accession>